<dbReference type="KEGG" id="dpx:DAPPUDRAFT_120387"/>
<evidence type="ECO:0000256" key="1">
    <source>
        <dbReference type="SAM" id="Coils"/>
    </source>
</evidence>
<accession>E9I177</accession>
<reference evidence="3 4" key="1">
    <citation type="journal article" date="2011" name="Science">
        <title>The ecoresponsive genome of Daphnia pulex.</title>
        <authorList>
            <person name="Colbourne J.K."/>
            <person name="Pfrender M.E."/>
            <person name="Gilbert D."/>
            <person name="Thomas W.K."/>
            <person name="Tucker A."/>
            <person name="Oakley T.H."/>
            <person name="Tokishita S."/>
            <person name="Aerts A."/>
            <person name="Arnold G.J."/>
            <person name="Basu M.K."/>
            <person name="Bauer D.J."/>
            <person name="Caceres C.E."/>
            <person name="Carmel L."/>
            <person name="Casola C."/>
            <person name="Choi J.H."/>
            <person name="Detter J.C."/>
            <person name="Dong Q."/>
            <person name="Dusheyko S."/>
            <person name="Eads B.D."/>
            <person name="Frohlich T."/>
            <person name="Geiler-Samerotte K.A."/>
            <person name="Gerlach D."/>
            <person name="Hatcher P."/>
            <person name="Jogdeo S."/>
            <person name="Krijgsveld J."/>
            <person name="Kriventseva E.V."/>
            <person name="Kultz D."/>
            <person name="Laforsch C."/>
            <person name="Lindquist E."/>
            <person name="Lopez J."/>
            <person name="Manak J.R."/>
            <person name="Muller J."/>
            <person name="Pangilinan J."/>
            <person name="Patwardhan R.P."/>
            <person name="Pitluck S."/>
            <person name="Pritham E.J."/>
            <person name="Rechtsteiner A."/>
            <person name="Rho M."/>
            <person name="Rogozin I.B."/>
            <person name="Sakarya O."/>
            <person name="Salamov A."/>
            <person name="Schaack S."/>
            <person name="Shapiro H."/>
            <person name="Shiga Y."/>
            <person name="Skalitzky C."/>
            <person name="Smith Z."/>
            <person name="Souvorov A."/>
            <person name="Sung W."/>
            <person name="Tang Z."/>
            <person name="Tsuchiya D."/>
            <person name="Tu H."/>
            <person name="Vos H."/>
            <person name="Wang M."/>
            <person name="Wolf Y.I."/>
            <person name="Yamagata H."/>
            <person name="Yamada T."/>
            <person name="Ye Y."/>
            <person name="Shaw J.R."/>
            <person name="Andrews J."/>
            <person name="Crease T.J."/>
            <person name="Tang H."/>
            <person name="Lucas S.M."/>
            <person name="Robertson H.M."/>
            <person name="Bork P."/>
            <person name="Koonin E.V."/>
            <person name="Zdobnov E.M."/>
            <person name="Grigoriev I.V."/>
            <person name="Lynch M."/>
            <person name="Boore J.L."/>
        </authorList>
    </citation>
    <scope>NUCLEOTIDE SEQUENCE [LARGE SCALE GENOMIC DNA]</scope>
</reference>
<feature type="compositionally biased region" description="Low complexity" evidence="2">
    <location>
        <begin position="151"/>
        <end position="166"/>
    </location>
</feature>
<feature type="region of interest" description="Disordered" evidence="2">
    <location>
        <begin position="1028"/>
        <end position="1048"/>
    </location>
</feature>
<name>E9I177_DAPPU</name>
<feature type="coiled-coil region" evidence="1">
    <location>
        <begin position="1110"/>
        <end position="1166"/>
    </location>
</feature>
<dbReference type="InParanoid" id="E9I177"/>
<evidence type="ECO:0000256" key="2">
    <source>
        <dbReference type="SAM" id="MobiDB-lite"/>
    </source>
</evidence>
<dbReference type="HOGENOM" id="CLU_240569_0_0_1"/>
<evidence type="ECO:0000313" key="4">
    <source>
        <dbReference type="Proteomes" id="UP000000305"/>
    </source>
</evidence>
<feature type="compositionally biased region" description="Basic residues" evidence="2">
    <location>
        <begin position="301"/>
        <end position="310"/>
    </location>
</feature>
<gene>
    <name evidence="3" type="ORF">DAPPUDRAFT_120387</name>
</gene>
<feature type="compositionally biased region" description="Low complexity" evidence="2">
    <location>
        <begin position="1030"/>
        <end position="1043"/>
    </location>
</feature>
<organism evidence="3 4">
    <name type="scientific">Daphnia pulex</name>
    <name type="common">Water flea</name>
    <dbReference type="NCBI Taxonomy" id="6669"/>
    <lineage>
        <taxon>Eukaryota</taxon>
        <taxon>Metazoa</taxon>
        <taxon>Ecdysozoa</taxon>
        <taxon>Arthropoda</taxon>
        <taxon>Crustacea</taxon>
        <taxon>Branchiopoda</taxon>
        <taxon>Diplostraca</taxon>
        <taxon>Cladocera</taxon>
        <taxon>Anomopoda</taxon>
        <taxon>Daphniidae</taxon>
        <taxon>Daphnia</taxon>
    </lineage>
</organism>
<feature type="region of interest" description="Disordered" evidence="2">
    <location>
        <begin position="293"/>
        <end position="347"/>
    </location>
</feature>
<evidence type="ECO:0000313" key="3">
    <source>
        <dbReference type="EMBL" id="EFX62253.1"/>
    </source>
</evidence>
<sequence>MKTKLKRFDHKLKIYKNWWKKPKRRFDLFTSPIFRRKKNAPKTSKHTRALARSIINTARGPIRERGGTCANSRKDYLNTTIGSKGHSLRRTDQASRMSQLNQQWIDEDNNHLSGSTSRPTSRPSSRPTSRPSSRPSSRPTSRPPSRPPSRPSSGTTSRPPSRPSSRTPRRSASTESLTPPDERDTSLFPSDEDEVFLEISRNLDREEQLMAEVNITSDELHSFLGADVSVTLHGDERDRPSIFGHVQLVTKTHIQLAPATIDGKETDVYQIEIRDIAKCTSMPDDWEQQEHGPKLYFRPTTPHKKTHKRTTSISTMTEVTGVEESPAKRQPQRLAPPTPQPQLLAPPRLTRTDSVYPQLQFPKSFRDAVAKHQDELQKMESQQPRPLEKGQGVITDSIAILNRKTLWYEFFPDNHSTERFQASKDRRLPNFYHAVERTLQQHCQMEVDRNIIYSYKFNLNSDMSPQAEADNMWRHFQKFNIRHHNKIVYVTQSPADKTPFISATMQYNEPLPPMKPEYNPKIMFTHAGHLDHMSLRRQYERTQTRLTYPAWLKSIRIPDLMKKHNVQLANPATFNTIPEGPTRLFFIQEWETFYAQIQRTFDTWFLDQGWTLQLPKQPYQERNEQVRYQIPNLDDDWPSPADFQPETEQPKETAKYVTRNEGPLKEDKTGKIQRALKYLQNESIKQPQIVNLFNKWVEDDKDTEFEAYAKACALSAGTKWKTYRATSFTSSQEDSLAKHMENINLSSSTPLTNKEITTFGENNPDTYDKNFGLAGVTYPAAPDDLIHLAGSIQGNYKLEKAVWPALLSISPDDFRPLGRFAHIFIPKYVYVPKEIFTYLNIQLPKGTPAYHLTWQFCYAARQEANKWTEGSEITKSTSHWTDILLDPKATNNIQFNTIDIIQAEAAQKWKITMLKTEKDPYVWYDMFIRPVEIIFARKTILHGKLIMAMKCQQHAKDFYHLVCNLTNIPHSTPLTSTECIEEMSKIRHLTAKQLSQTGAMDVPIATTQKARLQSSDIRTWNVMCDEDAASSSSSSGRGSSMSSHQQLNDLQRAQIERRFDNCTEEMMHLREIRRLTNDFLKQSETQETPIYGQQPTTKKEKQREYYYLRLQFLDVRLQTLTEEMDQLQAQKNQIEVDQKTPAELTIQECDQIIATMTQELKKLKTQEDVYQAYLQNTPDTPEMEHNRHQYAQGLRLLQIRIKKLQDQLEQVKYGRYLKQVDGEHVTPPPAQQLPYPKFTKTYYPDTSYKRNQDLVNNMHKSNTEPRRHHRKKIIPTIPTYGYVAKQQQKNPKQTTTTKSKDIKMDPEYTTQKISSAEYVRRNYPRVEGDKPELLTQPLFRKFNADGVNDYRQIMIDTDFVRQQEVVQVTVTIGHPEGWDWEASPLTIPTNQVREVLDKLCQANETKLDSLAADQRLNKGVLYHTMSDKYNAKLEIIIQSEVGPHGRERMVNIKRESHGQQQKVKLPWIQLPRTSSAEVRHWLRTKRVEAMAALNADETFWLHLHQMNTSRIKNQKPKKRMPDLGYLAKHEPGTYPLLEELLEHRVLEYVAILLSPTSHHQHWQDKVNNIRFLYNNINDLKDLLIHVYEDAYEGDSNDAFELAWDTYVERYCMTKEDTASQIYPPGYPACDAENTCYICELQWDNSQNAVRKRTKCTCCETTQEEYLLPDFSMFDPMTPNGSQDEHKNQHIWSISIDNDNLEKCLTPETTTT</sequence>
<feature type="compositionally biased region" description="Polar residues" evidence="2">
    <location>
        <begin position="94"/>
        <end position="104"/>
    </location>
</feature>
<dbReference type="EMBL" id="GL733720">
    <property type="protein sequence ID" value="EFX62253.1"/>
    <property type="molecule type" value="Genomic_DNA"/>
</dbReference>
<keyword evidence="1" id="KW-0175">Coiled coil</keyword>
<feature type="compositionally biased region" description="Pro residues" evidence="2">
    <location>
        <begin position="141"/>
        <end position="150"/>
    </location>
</feature>
<feature type="region of interest" description="Disordered" evidence="2">
    <location>
        <begin position="78"/>
        <end position="192"/>
    </location>
</feature>
<feature type="compositionally biased region" description="Low complexity" evidence="2">
    <location>
        <begin position="113"/>
        <end position="140"/>
    </location>
</feature>
<keyword evidence="4" id="KW-1185">Reference proteome</keyword>
<dbReference type="Proteomes" id="UP000000305">
    <property type="component" value="Unassembled WGS sequence"/>
</dbReference>
<proteinExistence type="predicted"/>
<feature type="region of interest" description="Disordered" evidence="2">
    <location>
        <begin position="634"/>
        <end position="654"/>
    </location>
</feature>
<protein>
    <submittedName>
        <fullName evidence="3">Uncharacterized protein</fullName>
    </submittedName>
</protein>